<dbReference type="Proteomes" id="UP001054801">
    <property type="component" value="Chromosome"/>
</dbReference>
<sequence length="292" mass="31411">MGQLVIKKASWLESHAKQLVIWGPIAAVQASTLVGLGYFYQRLNALETNETPQQSPSVLAVSTLQDVKPPTLVRTSRIPLPPPPAAPAVVSIPVAMNSPAVINFMRVGQDFSAVTATKPVAVTKNVTQKPASVAKPVVTPVAVAKPSDEERVAQANLAKIPSKPEANEIGFEVADTRVIDPVVIPEEMPRGKPLPVGIVAWVYLGELREQGWHGQRLHIASDSGLPAVGEQYRTQKIHGIYDQPYGSRTMGGFQKGDMVKILDVRHEANFGVWAQVRKVSAVGKPGCVTCTQ</sequence>
<keyword evidence="2" id="KW-1185">Reference proteome</keyword>
<dbReference type="RefSeq" id="WP_236496248.1">
    <property type="nucleotide sequence ID" value="NZ_CP091244.1"/>
</dbReference>
<evidence type="ECO:0000313" key="2">
    <source>
        <dbReference type="Proteomes" id="UP001054801"/>
    </source>
</evidence>
<evidence type="ECO:0000313" key="1">
    <source>
        <dbReference type="EMBL" id="UJS22564.1"/>
    </source>
</evidence>
<reference evidence="1" key="1">
    <citation type="journal article" date="2022" name="Microorganisms">
        <title>Two New Species of Filamentous Sulfur Bacteria of the Genus Thiothrix, Thiothrix winogradskyi sp. nov. and 'Candidatus Thiothrix sulfatifontis' sp. nov.</title>
        <authorList>
            <person name="Ravin N.V."/>
            <person name="Rossetti S."/>
            <person name="Beletsky A.V."/>
            <person name="Kadnikov V.V."/>
            <person name="Rudenko T.S."/>
            <person name="Smolyakov D.D."/>
            <person name="Moskvitina M.I."/>
            <person name="Gureeva M.V."/>
            <person name="Mardanov A.V."/>
            <person name="Grabovich M.Y."/>
        </authorList>
    </citation>
    <scope>NUCLEOTIDE SEQUENCE</scope>
    <source>
        <strain evidence="1">CT3</strain>
    </source>
</reference>
<proteinExistence type="predicted"/>
<organism evidence="1 2">
    <name type="scientific">Thiothrix winogradskyi</name>
    <dbReference type="NCBI Taxonomy" id="96472"/>
    <lineage>
        <taxon>Bacteria</taxon>
        <taxon>Pseudomonadati</taxon>
        <taxon>Pseudomonadota</taxon>
        <taxon>Gammaproteobacteria</taxon>
        <taxon>Thiotrichales</taxon>
        <taxon>Thiotrichaceae</taxon>
        <taxon>Thiothrix</taxon>
    </lineage>
</organism>
<accession>A0ABY3STW4</accession>
<name>A0ABY3STW4_9GAMM</name>
<dbReference type="EMBL" id="CP091244">
    <property type="protein sequence ID" value="UJS22564.1"/>
    <property type="molecule type" value="Genomic_DNA"/>
</dbReference>
<gene>
    <name evidence="1" type="ORF">L2Y54_11460</name>
</gene>
<protein>
    <submittedName>
        <fullName evidence="1">Uncharacterized protein</fullName>
    </submittedName>
</protein>